<gene>
    <name evidence="2" type="ORF">BWI75_02750</name>
</gene>
<dbReference type="PANTHER" id="PTHR28243">
    <property type="entry name" value="AGL049CP"/>
    <property type="match status" value="1"/>
</dbReference>
<dbReference type="GO" id="GO:0010181">
    <property type="term" value="F:FMN binding"/>
    <property type="evidence" value="ECO:0007669"/>
    <property type="project" value="InterPro"/>
</dbReference>
<organism evidence="2 3">
    <name type="scientific">Gloeocapsopsis dulcis AAB1 = 1H9</name>
    <dbReference type="NCBI Taxonomy" id="1433147"/>
    <lineage>
        <taxon>Bacteria</taxon>
        <taxon>Bacillati</taxon>
        <taxon>Cyanobacteriota</taxon>
        <taxon>Cyanophyceae</taxon>
        <taxon>Oscillatoriophycideae</taxon>
        <taxon>Chroococcales</taxon>
        <taxon>Chroococcaceae</taxon>
        <taxon>Gloeocapsopsis</taxon>
        <taxon>Gloeocapsopsis dulcis</taxon>
    </lineage>
</organism>
<dbReference type="SUPFAM" id="SSF50475">
    <property type="entry name" value="FMN-binding split barrel"/>
    <property type="match status" value="1"/>
</dbReference>
<reference evidence="2 3" key="1">
    <citation type="journal article" date="2019" name="Front. Microbiol.">
        <title>Genomic Features for Desiccation Tolerance and Sugar Biosynthesis in the Extremophile Gloeocapsopsis sp. UTEX B3054.</title>
        <authorList>
            <person name="Urrejola C."/>
            <person name="Alcorta J."/>
            <person name="Salas L."/>
            <person name="Vasquez M."/>
            <person name="Polz M.F."/>
            <person name="Vicuna R."/>
            <person name="Diez B."/>
        </authorList>
    </citation>
    <scope>NUCLEOTIDE SEQUENCE [LARGE SCALE GENOMIC DNA]</scope>
    <source>
        <strain evidence="2 3">1H9</strain>
    </source>
</reference>
<dbReference type="AlphaFoldDB" id="A0A6N8FTN1"/>
<name>A0A6N8FTN1_9CHRO</name>
<dbReference type="NCBIfam" id="TIGR04026">
    <property type="entry name" value="PPOX_FMN_cyano"/>
    <property type="match status" value="1"/>
</dbReference>
<evidence type="ECO:0000259" key="1">
    <source>
        <dbReference type="Pfam" id="PF12766"/>
    </source>
</evidence>
<protein>
    <submittedName>
        <fullName evidence="2">Pyridoxamine 5'-phosphate oxidase</fullName>
    </submittedName>
</protein>
<dbReference type="InterPro" id="IPR024624">
    <property type="entry name" value="Pyridox_Oxase_Alr4036_FMN-bd"/>
</dbReference>
<dbReference type="Pfam" id="PF12766">
    <property type="entry name" value="Pyridox_oxase_2"/>
    <property type="match status" value="1"/>
</dbReference>
<proteinExistence type="predicted"/>
<dbReference type="Gene3D" id="2.30.110.10">
    <property type="entry name" value="Electron Transport, Fmn-binding Protein, Chain A"/>
    <property type="match status" value="1"/>
</dbReference>
<keyword evidence="3" id="KW-1185">Reference proteome</keyword>
<sequence>MIVNPWRSPLARALHKNPQPSRYLQLATVRLDNRPANRTVVFRGFLEDTDQLKFIVDARTQKPEQIAHQPWAEACWYFIDTREQFRIGGYLNLVGEDHPDTTLQQARQNTWREISDAARLLFAFPHPGKPRADIGFDVPPPDATQPLPHFCLLILEPIEVDHLKLRGEPQNRYLYTRRSNRTWSTQEINP</sequence>
<comment type="caution">
    <text evidence="2">The sequence shown here is derived from an EMBL/GenBank/DDBJ whole genome shotgun (WGS) entry which is preliminary data.</text>
</comment>
<accession>A0A6N8FTN1</accession>
<dbReference type="Proteomes" id="UP000441797">
    <property type="component" value="Unassembled WGS sequence"/>
</dbReference>
<dbReference type="InterPro" id="IPR024015">
    <property type="entry name" value="Pyridox_Oxase_FMN-dep_Alr4036"/>
</dbReference>
<dbReference type="PANTHER" id="PTHR28243:SF1">
    <property type="entry name" value="PYRIDOXAMINE 5'-PHOSPHATE OXIDASE ALR4036 FAMILY FMN-BINDING DOMAIN-CONTAINING PROTEIN"/>
    <property type="match status" value="1"/>
</dbReference>
<evidence type="ECO:0000313" key="3">
    <source>
        <dbReference type="Proteomes" id="UP000441797"/>
    </source>
</evidence>
<dbReference type="EMBL" id="NAPY01000003">
    <property type="protein sequence ID" value="MUL35306.1"/>
    <property type="molecule type" value="Genomic_DNA"/>
</dbReference>
<dbReference type="InterPro" id="IPR012349">
    <property type="entry name" value="Split_barrel_FMN-bd"/>
</dbReference>
<evidence type="ECO:0000313" key="2">
    <source>
        <dbReference type="EMBL" id="MUL35306.1"/>
    </source>
</evidence>
<feature type="domain" description="Pyridoxamine 5'-phosphate oxidase Alr4036 family FMN-binding" evidence="1">
    <location>
        <begin position="4"/>
        <end position="94"/>
    </location>
</feature>